<dbReference type="InterPro" id="IPR023814">
    <property type="entry name" value="His-Xaa-Ser_sys"/>
</dbReference>
<evidence type="ECO:0000313" key="1">
    <source>
        <dbReference type="EMBL" id="RIJ27833.1"/>
    </source>
</evidence>
<name>A0A399RAM5_9PROT</name>
<evidence type="ECO:0000313" key="2">
    <source>
        <dbReference type="Proteomes" id="UP000265845"/>
    </source>
</evidence>
<dbReference type="Proteomes" id="UP000265845">
    <property type="component" value="Unassembled WGS sequence"/>
</dbReference>
<sequence>MGLLAAPAWRWSLVQLHQAEYGDLTFKCDSAMRAHYLAKSQLSHSTTQSDVERLRQTELALIDCQDYDLMQKNLMMWGLRENELGLMRLKAIEADADGLKDVVESHEIRY</sequence>
<dbReference type="NCBIfam" id="TIGR03982">
    <property type="entry name" value="TIGR03982 family His-Xaa-Ser system protein"/>
    <property type="match status" value="1"/>
</dbReference>
<gene>
    <name evidence="1" type="ORF">D1222_15600</name>
</gene>
<protein>
    <submittedName>
        <fullName evidence="1">Uncharacterized protein</fullName>
    </submittedName>
</protein>
<keyword evidence="2" id="KW-1185">Reference proteome</keyword>
<dbReference type="OrthoDB" id="6882278at2"/>
<organism evidence="1 2">
    <name type="scientific">Henriciella algicola</name>
    <dbReference type="NCBI Taxonomy" id="1608422"/>
    <lineage>
        <taxon>Bacteria</taxon>
        <taxon>Pseudomonadati</taxon>
        <taxon>Pseudomonadota</taxon>
        <taxon>Alphaproteobacteria</taxon>
        <taxon>Hyphomonadales</taxon>
        <taxon>Hyphomonadaceae</taxon>
        <taxon>Henriciella</taxon>
    </lineage>
</organism>
<reference evidence="1 2" key="1">
    <citation type="submission" date="2018-08" db="EMBL/GenBank/DDBJ databases">
        <title>Henriciella mobilis sp. nov., isolated from seawater.</title>
        <authorList>
            <person name="Cheng H."/>
            <person name="Wu Y.-H."/>
            <person name="Xu X.-W."/>
            <person name="Guo L.-L."/>
        </authorList>
    </citation>
    <scope>NUCLEOTIDE SEQUENCE [LARGE SCALE GENOMIC DNA]</scope>
    <source>
        <strain evidence="1 2">CCUG67844</strain>
    </source>
</reference>
<dbReference type="EMBL" id="QWGA01000008">
    <property type="protein sequence ID" value="RIJ27833.1"/>
    <property type="molecule type" value="Genomic_DNA"/>
</dbReference>
<proteinExistence type="predicted"/>
<dbReference type="AlphaFoldDB" id="A0A399RAM5"/>
<comment type="caution">
    <text evidence="1">The sequence shown here is derived from an EMBL/GenBank/DDBJ whole genome shotgun (WGS) entry which is preliminary data.</text>
</comment>
<accession>A0A399RAM5</accession>